<organism evidence="5 6">
    <name type="scientific">Schinkia azotoformans MEV2011</name>
    <dbReference type="NCBI Taxonomy" id="1348973"/>
    <lineage>
        <taxon>Bacteria</taxon>
        <taxon>Bacillati</taxon>
        <taxon>Bacillota</taxon>
        <taxon>Bacilli</taxon>
        <taxon>Bacillales</taxon>
        <taxon>Bacillaceae</taxon>
        <taxon>Calidifontibacillus/Schinkia group</taxon>
        <taxon>Schinkia</taxon>
    </lineage>
</organism>
<dbReference type="Gene3D" id="3.40.50.300">
    <property type="entry name" value="P-loop containing nucleotide triphosphate hydrolases"/>
    <property type="match status" value="1"/>
</dbReference>
<dbReference type="InterPro" id="IPR003439">
    <property type="entry name" value="ABC_transporter-like_ATP-bd"/>
</dbReference>
<dbReference type="SUPFAM" id="SSF52540">
    <property type="entry name" value="P-loop containing nucleoside triphosphate hydrolases"/>
    <property type="match status" value="1"/>
</dbReference>
<dbReference type="InterPro" id="IPR003593">
    <property type="entry name" value="AAA+_ATPase"/>
</dbReference>
<dbReference type="PROSITE" id="PS00211">
    <property type="entry name" value="ABC_TRANSPORTER_1"/>
    <property type="match status" value="1"/>
</dbReference>
<dbReference type="EMBL" id="JJRY01000025">
    <property type="protein sequence ID" value="KEF36549.1"/>
    <property type="molecule type" value="Genomic_DNA"/>
</dbReference>
<feature type="domain" description="ABC transporter" evidence="4">
    <location>
        <begin position="5"/>
        <end position="237"/>
    </location>
</feature>
<gene>
    <name evidence="5" type="ORF">M670_04241</name>
</gene>
<dbReference type="Proteomes" id="UP000027936">
    <property type="component" value="Unassembled WGS sequence"/>
</dbReference>
<comment type="caution">
    <text evidence="5">The sequence shown here is derived from an EMBL/GenBank/DDBJ whole genome shotgun (WGS) entry which is preliminary data.</text>
</comment>
<evidence type="ECO:0000256" key="1">
    <source>
        <dbReference type="ARBA" id="ARBA00022448"/>
    </source>
</evidence>
<reference evidence="5 6" key="1">
    <citation type="submission" date="2014-04" db="EMBL/GenBank/DDBJ databases">
        <title>Draft genome sequence of Bacillus azotoformans MEV2011, a (co-) denitrifying strain unable to grow in the presence of oxygen.</title>
        <authorList>
            <person name="Nielsen M."/>
            <person name="Schreiber L."/>
            <person name="Finster K."/>
            <person name="Schramm A."/>
        </authorList>
    </citation>
    <scope>NUCLEOTIDE SEQUENCE [LARGE SCALE GENOMIC DNA]</scope>
    <source>
        <strain evidence="5 6">MEV2011</strain>
    </source>
</reference>
<dbReference type="InterPro" id="IPR050093">
    <property type="entry name" value="ABC_SmlMolc_Importer"/>
</dbReference>
<proteinExistence type="predicted"/>
<evidence type="ECO:0000256" key="2">
    <source>
        <dbReference type="ARBA" id="ARBA00022741"/>
    </source>
</evidence>
<evidence type="ECO:0000259" key="4">
    <source>
        <dbReference type="PROSITE" id="PS50893"/>
    </source>
</evidence>
<dbReference type="InterPro" id="IPR027417">
    <property type="entry name" value="P-loop_NTPase"/>
</dbReference>
<sequence length="255" mass="29258">MKIMLDLQDITVIKRNKKIVSVQELTVKPGKVIGLIGPNGAGKSSLLKLMALLENPTTGIIHFNDLQVFPGKVNLTERRKVSVVFQQPLMLDTTVYNNVAIGLKFRKTPKKVIKETVFYWLKQFGIDHLVEDRAKNLSGGEAQRLSIARAMATNPEILFLDEPFSALDLPTRRKLLKDFQQILKETGTTTIFISHDYHEVRYLCEDIILMFEGKMVDYGKVEELPFKRFTNDVNQFLDEWMTPLIDEDRIEKAMT</sequence>
<dbReference type="SMART" id="SM00382">
    <property type="entry name" value="AAA"/>
    <property type="match status" value="1"/>
</dbReference>
<keyword evidence="3" id="KW-0067">ATP-binding</keyword>
<dbReference type="PROSITE" id="PS50893">
    <property type="entry name" value="ABC_TRANSPORTER_2"/>
    <property type="match status" value="1"/>
</dbReference>
<protein>
    <submittedName>
        <fullName evidence="5">ABC-type spermidine/putrescine transport system, ATPase component</fullName>
    </submittedName>
</protein>
<dbReference type="PANTHER" id="PTHR42781">
    <property type="entry name" value="SPERMIDINE/PUTRESCINE IMPORT ATP-BINDING PROTEIN POTA"/>
    <property type="match status" value="1"/>
</dbReference>
<evidence type="ECO:0000313" key="5">
    <source>
        <dbReference type="EMBL" id="KEF36549.1"/>
    </source>
</evidence>
<accession>A0A072NFT8</accession>
<dbReference type="Pfam" id="PF00005">
    <property type="entry name" value="ABC_tran"/>
    <property type="match status" value="1"/>
</dbReference>
<evidence type="ECO:0000313" key="6">
    <source>
        <dbReference type="Proteomes" id="UP000027936"/>
    </source>
</evidence>
<dbReference type="PANTHER" id="PTHR42781:SF4">
    <property type="entry name" value="SPERMIDINE_PUTRESCINE IMPORT ATP-BINDING PROTEIN POTA"/>
    <property type="match status" value="1"/>
</dbReference>
<keyword evidence="1" id="KW-0813">Transport</keyword>
<name>A0A072NFT8_SCHAZ</name>
<dbReference type="InterPro" id="IPR017871">
    <property type="entry name" value="ABC_transporter-like_CS"/>
</dbReference>
<dbReference type="GO" id="GO:0016887">
    <property type="term" value="F:ATP hydrolysis activity"/>
    <property type="evidence" value="ECO:0007669"/>
    <property type="project" value="InterPro"/>
</dbReference>
<dbReference type="PATRIC" id="fig|1348973.3.peg.4124"/>
<evidence type="ECO:0000256" key="3">
    <source>
        <dbReference type="ARBA" id="ARBA00022840"/>
    </source>
</evidence>
<dbReference type="GO" id="GO:0005524">
    <property type="term" value="F:ATP binding"/>
    <property type="evidence" value="ECO:0007669"/>
    <property type="project" value="UniProtKB-KW"/>
</dbReference>
<dbReference type="AlphaFoldDB" id="A0A072NFT8"/>
<keyword evidence="2" id="KW-0547">Nucleotide-binding</keyword>